<sequence length="83" mass="9582">MNDIKWKVLREDYLENLNLKVTLYAPTGCASTIRIESEKKAIRTIGGSRYETKGIYILKDGKRIKHKYSSFTEAKAAAERMIR</sequence>
<protein>
    <submittedName>
        <fullName evidence="1">Uncharacterized protein</fullName>
    </submittedName>
</protein>
<dbReference type="EMBL" id="BK032573">
    <property type="protein sequence ID" value="DAF48779.1"/>
    <property type="molecule type" value="Genomic_DNA"/>
</dbReference>
<organism evidence="1">
    <name type="scientific">Siphoviridae sp. ctt1f11</name>
    <dbReference type="NCBI Taxonomy" id="2827959"/>
    <lineage>
        <taxon>Viruses</taxon>
        <taxon>Duplodnaviria</taxon>
        <taxon>Heunggongvirae</taxon>
        <taxon>Uroviricota</taxon>
        <taxon>Caudoviricetes</taxon>
    </lineage>
</organism>
<name>A0A8S5SDA9_9CAUD</name>
<accession>A0A8S5SDA9</accession>
<proteinExistence type="predicted"/>
<evidence type="ECO:0000313" key="1">
    <source>
        <dbReference type="EMBL" id="DAF48779.1"/>
    </source>
</evidence>
<reference evidence="1" key="1">
    <citation type="journal article" date="2021" name="Proc. Natl. Acad. Sci. U.S.A.">
        <title>A Catalog of Tens of Thousands of Viruses from Human Metagenomes Reveals Hidden Associations with Chronic Diseases.</title>
        <authorList>
            <person name="Tisza M.J."/>
            <person name="Buck C.B."/>
        </authorList>
    </citation>
    <scope>NUCLEOTIDE SEQUENCE</scope>
    <source>
        <strain evidence="1">Ctt1f11</strain>
    </source>
</reference>